<dbReference type="EMBL" id="JAGIZQ010000004">
    <property type="protein sequence ID" value="KAH6632434.1"/>
    <property type="molecule type" value="Genomic_DNA"/>
</dbReference>
<sequence length="277" mass="31353">MPSKEITLEKLTLSGGQFVVGGCQFAIGKKDQPIHFSKESYIRKLQWARQRYVVLWDEEDKRGWLVNGTSALLHMLRASLEQFKLDDCSSEFLFNESAFQPPPGHQRFQAKTAILTLLNPSNRKLRLYKLKEDITEEIVIRPDGGCETWTKVRTSYTTVEDRVSELFESLEKIIDHQAQGENSAKGLDMKSWLSDNHLQGWDFRDVVTDWDPIYLRVASLPSCGQTWVGFAKSIRAVVLFGRGFGDLIKPARGTQLGSWGTMPRGQGLLGACVADLR</sequence>
<comment type="caution">
    <text evidence="1">The sequence shown here is derived from an EMBL/GenBank/DDBJ whole genome shotgun (WGS) entry which is preliminary data.</text>
</comment>
<protein>
    <submittedName>
        <fullName evidence="1">Uncharacterized protein</fullName>
    </submittedName>
</protein>
<reference evidence="1 2" key="1">
    <citation type="journal article" date="2021" name="Nat. Commun.">
        <title>Genetic determinants of endophytism in the Arabidopsis root mycobiome.</title>
        <authorList>
            <person name="Mesny F."/>
            <person name="Miyauchi S."/>
            <person name="Thiergart T."/>
            <person name="Pickel B."/>
            <person name="Atanasova L."/>
            <person name="Karlsson M."/>
            <person name="Huettel B."/>
            <person name="Barry K.W."/>
            <person name="Haridas S."/>
            <person name="Chen C."/>
            <person name="Bauer D."/>
            <person name="Andreopoulos W."/>
            <person name="Pangilinan J."/>
            <person name="LaButti K."/>
            <person name="Riley R."/>
            <person name="Lipzen A."/>
            <person name="Clum A."/>
            <person name="Drula E."/>
            <person name="Henrissat B."/>
            <person name="Kohler A."/>
            <person name="Grigoriev I.V."/>
            <person name="Martin F.M."/>
            <person name="Hacquard S."/>
        </authorList>
    </citation>
    <scope>NUCLEOTIDE SEQUENCE [LARGE SCALE GENOMIC DNA]</scope>
    <source>
        <strain evidence="1 2">MPI-SDFR-AT-0079</strain>
    </source>
</reference>
<keyword evidence="2" id="KW-1185">Reference proteome</keyword>
<accession>A0ACB7P874</accession>
<evidence type="ECO:0000313" key="1">
    <source>
        <dbReference type="EMBL" id="KAH6632434.1"/>
    </source>
</evidence>
<organism evidence="1 2">
    <name type="scientific">Chaetomium tenue</name>
    <dbReference type="NCBI Taxonomy" id="1854479"/>
    <lineage>
        <taxon>Eukaryota</taxon>
        <taxon>Fungi</taxon>
        <taxon>Dikarya</taxon>
        <taxon>Ascomycota</taxon>
        <taxon>Pezizomycotina</taxon>
        <taxon>Sordariomycetes</taxon>
        <taxon>Sordariomycetidae</taxon>
        <taxon>Sordariales</taxon>
        <taxon>Chaetomiaceae</taxon>
        <taxon>Chaetomium</taxon>
    </lineage>
</organism>
<name>A0ACB7P874_9PEZI</name>
<gene>
    <name evidence="1" type="ORF">F5144DRAFT_490121</name>
</gene>
<dbReference type="Proteomes" id="UP000724584">
    <property type="component" value="Unassembled WGS sequence"/>
</dbReference>
<evidence type="ECO:0000313" key="2">
    <source>
        <dbReference type="Proteomes" id="UP000724584"/>
    </source>
</evidence>
<feature type="non-terminal residue" evidence="1">
    <location>
        <position position="277"/>
    </location>
</feature>
<proteinExistence type="predicted"/>